<feature type="compositionally biased region" description="Polar residues" evidence="1">
    <location>
        <begin position="3884"/>
        <end position="3895"/>
    </location>
</feature>
<geneLocation type="chloroplast" evidence="4"/>
<dbReference type="GO" id="GO:0016887">
    <property type="term" value="F:ATP hydrolysis activity"/>
    <property type="evidence" value="ECO:0007669"/>
    <property type="project" value="InterPro"/>
</dbReference>
<keyword evidence="4" id="KW-0934">Plastid</keyword>
<name>A0A2H4FMC6_9CHLO</name>
<dbReference type="PANTHER" id="PTHR23077">
    <property type="entry name" value="AAA-FAMILY ATPASE"/>
    <property type="match status" value="1"/>
</dbReference>
<reference evidence="4" key="1">
    <citation type="submission" date="2016-04" db="EMBL/GenBank/DDBJ databases">
        <title>The complete chloroplast genome of the green algae Hariotina sp. MMOGRB 0030F (Scenedesmaceae, Chlorophyta).</title>
        <authorList>
            <person name="He L."/>
            <person name="Lou S."/>
            <person name="Lin X."/>
            <person name="Xie S."/>
            <person name="Qian X."/>
        </authorList>
    </citation>
    <scope>NUCLEOTIDE SEQUENCE</scope>
</reference>
<dbReference type="InterPro" id="IPR050168">
    <property type="entry name" value="AAA_ATPase_domain"/>
</dbReference>
<dbReference type="EMBL" id="KX131180">
    <property type="protein sequence ID" value="AOY35978.1"/>
    <property type="molecule type" value="Genomic_DNA"/>
</dbReference>
<keyword evidence="2" id="KW-0472">Membrane</keyword>
<dbReference type="GO" id="GO:0005524">
    <property type="term" value="F:ATP binding"/>
    <property type="evidence" value="ECO:0007669"/>
    <property type="project" value="InterPro"/>
</dbReference>
<sequence>MKQKKYIFKKFHKKYVFLQNSLFDFVYWHSQKSIPQTKKFFMNTRDGSNFQKIQSLTLNSKKQELLEQEKISFQEYWQTSEFHKIKTEIQNRNKEFQNLENLSNSKNEKFLNFSKKKMNFSKFEKYNFQNKNLNTLSEEKENLKASKFQKPILFPYSKIKKTKKAKFQIYLSSFSRKNKLAQTNSPIFSSYSETFIPKSDFFRRIEKFDFLNFLKFGQFFPKGKNFQQYWIFPLLGFVLFFPGSVVSDIAIFPNWFRKFSIVPFFKPIFAENQIEPLNRENFQNLLTSHYSFQNESFNNYLNFNYSSDFFTPNFLSSFFQNKLYFDKSVHPFFEKKIQNPTSEFLQSQKRFSVFDFSYTNKKSLENAFDLQKLESTEFEKFSNFYLEKFNKIFLSFLIDRKNNEFIQKFIFQKNLEQQLFKKGIESKRNVLNWQWFTLKTTPFFQPKNDMNFQNFNKIIHQKKNSFRFCQNDTPQNIFNLRQFNPFKIPQKAQFFMNNIFDQKNLLLLQTNKKLSFQCAPIFHFGNSRSIFNEFEKNLFFYPNFFSRSLKFSSSQTSDLFNESQSIGMYSNFHKKNTSIESLVFKSNLNLTNNEIQKFLKNSSGFHQVKTFGFSTKEKKTLFNSWNFFKDSVSDEKILQKWLQTQHLWNVRQTEKVLTYANKKFLGFRPNQTFPSVVSKKFASFQTSREILQILSDFQQQLDTVYFQKTYQPFISQFPLVSSFEKKISHSEEQKFFVKPKLFSLLHLTNHKKFFFQKKLYEMYMRKYWTKQLKNIFFKRFELFLFPRKSVFSIPEIPLNLQKSSFFVFNQLPLFLDFGVDFTHNLSSPVYDFSLFPNVDGCFLLPNLNFQKHNEKEDGRIDTRFLRKSFFQTFLLNFQNSHLFLNNFEFFANDMTSHYFHLGKYLLSVHKQNFRKFIDLEFVRSKLNVFDKVLTRFKSNSLFNMSSLNMFKTTFFFEKMKKPQACTFQISKNFQKFSDSDGLFWFISNQMQNNKKNSVFCNSSKFQFQNSQFQKIFGKENRSLIIEYRYSPSFFYQKQNALLSKNFSFKKFEKVFQKSFSCFQQNKIKKSSFFPSVSNNSKPGILQKKTLKNQQNSFEKNLLSPKKFYDISNQTPIRTDLNDFLSFKKLSKDMQEQEYLFLENNSFLPINSKKDNILLKNLSISFQNFYNSSQSSILLLSNKKKNERIQNSFDSFENFYCFQPNENFFPPEGGQKKKPSQNLLFGKKSWTTSKVKLTGLSFLSTEEINKMNDLRNKKEFEKNRDFLAPDIILKRDGFLFYPSKQKSFLKNQNPQVFKIFEYSKTQKQNKSFSNLLNKKNEILFSNFQEISQKQKNLLFQQRFEKEKHLQRKRRLKKQKLETRRRKKRKRFFPRPVWLRFHLYKKFLNIRHSKKPIDKKSMWKFSKLNFFAENSFQNNKKYRNISMSNPLRVKTNRIQKNIFLPKQTYLNVHSFFMPFSKTLIVPKYKQIQRNSFLLSKYKKNIIFDFKNFSNNTFEMSKWKFFTKKHNYEYLTNKLYDKNIQKWGFSGQKFFPPVGGTSQKSKSLVFQKNAFLKKFFTNSCFFESTDQSFFKRNSKNFVSKNIEDYKISGEILSEFARLSWKSYWFRTNIEPYQQKIFKTFQKMKEIEGKKNLDQYSFFDFLGNQQFSWFNTSQLLRSFFFSEHKPFFVQKSQANDSGMKSTNFSNFNFLNFLRSFGIFPFQEFDMFSANNQLFQNISFWNMDLQNNFLFRKLIFQKFLWYLNIQTSLNSNFLQNDCSMFQQVQNIPEYNRILYSRVSKIFKNLKSLETNEELFFKNVLPKVPKRKNENMSISNTNLSFFTKSALFSENFCIPSQPFLPAFSLFSSLFQNSSIKPTGELPTLRALWAFHRTNLFHFQEKNGIRNVWTFKKRTDSFKNLKGTKKIFSFFRKLNNTEKVQNLFSNDVLISLPKIKSTKTLNSFLVSNFAFDSKSELYSFFNKLDNMSFFKFQNVEKKSSLFGFKSLPQNSKLSLRYLKFHLVSKWNSSLKNSCFEKNQISNTSFEKNLAIQPGAYSSFFYEKKSNPSNSAKSSLNYWWAQKNFQIFPFFLSSSNSSNFFVDFEFNFANPLIFQNLNSEKIMKNSSFQNFEIGKFQFICIGAILFHFAIFMTLFKIPEIRSVLKFQCLIFYKFLNSFSTLLFLIYDSLKKYIDQIIQVFQFYFSFDQKKKNMHFGKFSRQNLKILPSSYFFRTENRYATLNQNLVPKFHGKASNSIFHKNFLFEFIIRISKFSIVPTSSVFDGKKDCFPMVFLVSEKFQILKNRNQIFNFQIQKIQNFPWAFIHSKSSIFQTNVPVFQKIGNQKFRNKNFENRHNIYVMNQIYCSKKYKENLNFFVFCSTSLNFSKKILSTLKKQYFFEYQFKQKNIKNSFFEKNPCFYSLSSFGNAEVSSKQFWKIRNTETSIYQKISVFDFNKNIFNVCEKDFKNLVLQETPFIQETSISNFMNFRSSDLSILSVFFPWANPKFQSSIFPLFLSKQSLFFCEKKQKEIGSKTTEIQRKSSYSLSSFENMSPNSEKFFSELALSFLIVGKSFTLIGFNFLKFGSNISKFILSIIEFFMFSIYKFLEKPAELMIEWIALIFLIEWSSDGITFIPDTLDISVWKSSQKFLRPIRSGGLALSFFNSSMSGSVFSNSLHFMDGMNRFSYSNMLSFIFYKRFLYFIENFAYQLTSPDIDIFIRQKKGMIFWDIWSEILLKAAEKYNVNIPSFVTLKEEQELFIEKLLQDTEFFKSVFIQNSFPGFEKKFFNTKNQEVENMNLETIRQNSLTSYIHNFLIQEKPSLLSSKSFDFLLNTNGQAKIVENSILIYGQSFLSNISYSPLFDLWGSRANWNVDTQNIRSINKNLLNFIQNISRQKFDSNFVHNTSILKFSKNGNLRACNQYSTYQSLETDLFIDLHPSKSFQHIHYFKYYESAQYTLGSLICQVYGGIFSKKVSKNILLIGSPGTAKTLFIQALAGETEMKIITDNAYRYSTVLRGVAVGMKYLRDVFDAIALQTPCFFLMEHIHVIGSKRPFLISDDENGKGTHSFGLDQQEIHETNQMIYQSNKHSISDSKRPYKGDFSMSIPTNFFVQNFYSKLEKNSFSIFQNSQFSFGGTFSPSRHSPTYPLPIDSIENSLNQQNVSQKERSDAHFGRTPSSSGFNQNFGFENRSFKFQSSLQLSKQQVFAPPATSPFAVLMMKEQKKFQPKKIVQENSWGGVTTDQLLSYQKESVSIRAKVAILADMTMNLSRGKLDMITDLLVILDSVRSNRGFVVFATTHVPSALDPALRRPGRFDETLSLAQNTNFFNRFEILKIQLSNSISTLDFFDSSIMTENFSEIDLMNLIIGTKLSFFHQYKFIKNFNVPFQQTTIFSQISPQKAFQSFLKSFFFHNFYQKHPIFKYFEKNMSFHFSKYDKNSTFFSKDVANRKAQRPTNTPNFLLNNFTNNVFQNSLTLESPKENFSDQFKSSLRNPKLSFYTMLPKGPSHVLNFAYSKVGQVIIQLNVLKDPTCFAPLKLDISKSFNIQELIGNSLWNSQKQQKFQFMFFLSGKISEFFATNDCNIYSFESNSNVQKSKNIDFVFSKNSTNFFDRKFLKFHSIIYKDSNYSLLKTKLGTQQTPQENTNFFVLNSKIETFQSVTFNEEYKMNIQCFPFLKNSYFSSVFGNEDAIRSTTMFLFSIVQKRFLFTKNLLLSKMLFFENRTSRKQPPSPPISSILMPSKKYENFKRTENDFQHKARFSIHEKIQFHQQQRFLKQLYNIPVQQYFRSEMVQNRHTFFGNSFQEIAYLDSLTTRSSSIHFYQRKYIGFRHRFSNINQWWTGFLPEHTPESTYLSDVDWRTMFISKNNQINVFRNKIQLYRHSNQNSPFFQKNKKFTPCPKGDGRAENTSKSSVNTEQQNFESSHSNLEYTMDFPDSEHYYSPRNRRWYFNTHSKTSIQYSSYWLNFDTNLQYEIHYHFLIQSFQETYEYFDKNREMLDFFVFSLLKTGFLKELDYLTTTSRFQKFFF</sequence>
<feature type="domain" description="AAA+ ATPase" evidence="3">
    <location>
        <begin position="2950"/>
        <end position="3300"/>
    </location>
</feature>
<organism evidence="4">
    <name type="scientific">Hariotina sp. MMOGRB0030F</name>
    <dbReference type="NCBI Taxonomy" id="1867922"/>
    <lineage>
        <taxon>Eukaryota</taxon>
        <taxon>Viridiplantae</taxon>
        <taxon>Chlorophyta</taxon>
        <taxon>core chlorophytes</taxon>
        <taxon>Chlorophyceae</taxon>
        <taxon>CS clade</taxon>
        <taxon>Sphaeropleales</taxon>
        <taxon>Scenedesmaceae</taxon>
        <taxon>Hariotina</taxon>
    </lineage>
</organism>
<keyword evidence="2" id="KW-1133">Transmembrane helix</keyword>
<dbReference type="InterPro" id="IPR027417">
    <property type="entry name" value="P-loop_NTPase"/>
</dbReference>
<feature type="transmembrane region" description="Helical" evidence="2">
    <location>
        <begin position="229"/>
        <end position="256"/>
    </location>
</feature>
<evidence type="ECO:0000256" key="1">
    <source>
        <dbReference type="SAM" id="MobiDB-lite"/>
    </source>
</evidence>
<dbReference type="SMART" id="SM00382">
    <property type="entry name" value="AAA"/>
    <property type="match status" value="1"/>
</dbReference>
<feature type="transmembrane region" description="Helical" evidence="2">
    <location>
        <begin position="2145"/>
        <end position="2162"/>
    </location>
</feature>
<dbReference type="InterPro" id="IPR003593">
    <property type="entry name" value="AAA+_ATPase"/>
</dbReference>
<dbReference type="Gene3D" id="3.40.50.300">
    <property type="entry name" value="P-loop containing nucleotide triphosphate hydrolases"/>
    <property type="match status" value="2"/>
</dbReference>
<keyword evidence="2" id="KW-0812">Transmembrane</keyword>
<dbReference type="InterPro" id="IPR003959">
    <property type="entry name" value="ATPase_AAA_core"/>
</dbReference>
<keyword evidence="4" id="KW-0150">Chloroplast</keyword>
<keyword evidence="4" id="KW-0131">Cell cycle</keyword>
<gene>
    <name evidence="4" type="primary">ftsH</name>
</gene>
<protein>
    <submittedName>
        <fullName evidence="4">Cell division protein</fullName>
    </submittedName>
</protein>
<dbReference type="SUPFAM" id="SSF52540">
    <property type="entry name" value="P-loop containing nucleoside triphosphate hydrolases"/>
    <property type="match status" value="1"/>
</dbReference>
<accession>A0A2H4FMC6</accession>
<evidence type="ECO:0000256" key="2">
    <source>
        <dbReference type="SAM" id="Phobius"/>
    </source>
</evidence>
<dbReference type="Gene3D" id="1.10.8.60">
    <property type="match status" value="1"/>
</dbReference>
<evidence type="ECO:0000259" key="3">
    <source>
        <dbReference type="SMART" id="SM00382"/>
    </source>
</evidence>
<dbReference type="Pfam" id="PF00004">
    <property type="entry name" value="AAA"/>
    <property type="match status" value="1"/>
</dbReference>
<dbReference type="PANTHER" id="PTHR23077:SF117">
    <property type="entry name" value="AAA+ ATPASE DOMAIN-CONTAINING PROTEIN"/>
    <property type="match status" value="1"/>
</dbReference>
<dbReference type="GO" id="GO:0051301">
    <property type="term" value="P:cell division"/>
    <property type="evidence" value="ECO:0007669"/>
    <property type="project" value="UniProtKB-KW"/>
</dbReference>
<proteinExistence type="predicted"/>
<feature type="transmembrane region" description="Helical" evidence="2">
    <location>
        <begin position="2112"/>
        <end position="2133"/>
    </location>
</feature>
<feature type="region of interest" description="Disordered" evidence="1">
    <location>
        <begin position="3876"/>
        <end position="3895"/>
    </location>
</feature>
<keyword evidence="4" id="KW-0132">Cell division</keyword>
<evidence type="ECO:0000313" key="4">
    <source>
        <dbReference type="EMBL" id="AOY35978.1"/>
    </source>
</evidence>